<keyword evidence="1" id="KW-0812">Transmembrane</keyword>
<sequence>MLVHAGEAAALLLAVIAARRAYNTAAGVWMLARVHPGRYIAYGALAAWALVALSAGETSLVYGTTGNMAVAR</sequence>
<reference evidence="3" key="1">
    <citation type="submission" date="2016-07" db="EMBL/GenBank/DDBJ databases">
        <title>Frankia sp. NRRL B-16219 Genome sequencing.</title>
        <authorList>
            <person name="Ghodhbane-Gtari F."/>
            <person name="Swanson E."/>
            <person name="Gueddou A."/>
            <person name="Louati M."/>
            <person name="Nouioui I."/>
            <person name="Hezbri K."/>
            <person name="Abebe-Akele F."/>
            <person name="Simpson S."/>
            <person name="Morris K."/>
            <person name="Thomas K."/>
            <person name="Gtari M."/>
            <person name="Tisa L.S."/>
        </authorList>
    </citation>
    <scope>NUCLEOTIDE SEQUENCE [LARGE SCALE GENOMIC DNA]</scope>
    <source>
        <strain evidence="3">NRRL B-16219</strain>
    </source>
</reference>
<dbReference type="Proteomes" id="UP000179769">
    <property type="component" value="Unassembled WGS sequence"/>
</dbReference>
<organism evidence="2 3">
    <name type="scientific">Parafrankia soli</name>
    <dbReference type="NCBI Taxonomy" id="2599596"/>
    <lineage>
        <taxon>Bacteria</taxon>
        <taxon>Bacillati</taxon>
        <taxon>Actinomycetota</taxon>
        <taxon>Actinomycetes</taxon>
        <taxon>Frankiales</taxon>
        <taxon>Frankiaceae</taxon>
        <taxon>Parafrankia</taxon>
    </lineage>
</organism>
<evidence type="ECO:0000256" key="1">
    <source>
        <dbReference type="SAM" id="Phobius"/>
    </source>
</evidence>
<dbReference type="EMBL" id="MAXA01000047">
    <property type="protein sequence ID" value="OHV42163.1"/>
    <property type="molecule type" value="Genomic_DNA"/>
</dbReference>
<feature type="transmembrane region" description="Helical" evidence="1">
    <location>
        <begin position="39"/>
        <end position="62"/>
    </location>
</feature>
<keyword evidence="1" id="KW-0472">Membrane</keyword>
<protein>
    <submittedName>
        <fullName evidence="2">Uncharacterized protein</fullName>
    </submittedName>
</protein>
<dbReference type="AlphaFoldDB" id="A0A1S1R5E8"/>
<keyword evidence="3" id="KW-1185">Reference proteome</keyword>
<comment type="caution">
    <text evidence="2">The sequence shown here is derived from an EMBL/GenBank/DDBJ whole genome shotgun (WGS) entry which is preliminary data.</text>
</comment>
<evidence type="ECO:0000313" key="3">
    <source>
        <dbReference type="Proteomes" id="UP000179769"/>
    </source>
</evidence>
<keyword evidence="1" id="KW-1133">Transmembrane helix</keyword>
<evidence type="ECO:0000313" key="2">
    <source>
        <dbReference type="EMBL" id="OHV42163.1"/>
    </source>
</evidence>
<accession>A0A1S1R5E8</accession>
<gene>
    <name evidence="2" type="ORF">BBK14_11110</name>
</gene>
<name>A0A1S1R5E8_9ACTN</name>
<proteinExistence type="predicted"/>